<proteinExistence type="inferred from homology"/>
<evidence type="ECO:0000256" key="2">
    <source>
        <dbReference type="PROSITE-ProRule" id="PRU10007"/>
    </source>
</evidence>
<dbReference type="Gene3D" id="3.40.605.10">
    <property type="entry name" value="Aldehyde Dehydrogenase, Chain A, domain 1"/>
    <property type="match status" value="1"/>
</dbReference>
<comment type="caution">
    <text evidence="5">The sequence shown here is derived from an EMBL/GenBank/DDBJ whole genome shotgun (WGS) entry which is preliminary data.</text>
</comment>
<dbReference type="InterPro" id="IPR016161">
    <property type="entry name" value="Ald_DH/histidinol_DH"/>
</dbReference>
<dbReference type="RefSeq" id="WP_106584346.1">
    <property type="nucleotide sequence ID" value="NZ_PYGA01000013.1"/>
</dbReference>
<evidence type="ECO:0000256" key="3">
    <source>
        <dbReference type="RuleBase" id="RU003345"/>
    </source>
</evidence>
<feature type="domain" description="Aldehyde dehydrogenase" evidence="4">
    <location>
        <begin position="26"/>
        <end position="471"/>
    </location>
</feature>
<protein>
    <submittedName>
        <fullName evidence="5">Succinate-semialdehyde dehydrogenase/glutarate-semialdehyde dehydrogenase</fullName>
    </submittedName>
</protein>
<accession>A0A2P8DF94</accession>
<dbReference type="InterPro" id="IPR029510">
    <property type="entry name" value="Ald_DH_CS_GLU"/>
</dbReference>
<dbReference type="PANTHER" id="PTHR43353:SF5">
    <property type="entry name" value="SUCCINATE-SEMIALDEHYDE DEHYDROGENASE, MITOCHONDRIAL"/>
    <property type="match status" value="1"/>
</dbReference>
<gene>
    <name evidence="5" type="ORF">CLV63_11348</name>
</gene>
<organism evidence="5 6">
    <name type="scientific">Murinocardiopsis flavida</name>
    <dbReference type="NCBI Taxonomy" id="645275"/>
    <lineage>
        <taxon>Bacteria</taxon>
        <taxon>Bacillati</taxon>
        <taxon>Actinomycetota</taxon>
        <taxon>Actinomycetes</taxon>
        <taxon>Streptosporangiales</taxon>
        <taxon>Nocardiopsidaceae</taxon>
        <taxon>Murinocardiopsis</taxon>
    </lineage>
</organism>
<dbReference type="EMBL" id="PYGA01000013">
    <property type="protein sequence ID" value="PSK95885.1"/>
    <property type="molecule type" value="Genomic_DNA"/>
</dbReference>
<dbReference type="SUPFAM" id="SSF53720">
    <property type="entry name" value="ALDH-like"/>
    <property type="match status" value="1"/>
</dbReference>
<dbReference type="InterPro" id="IPR050740">
    <property type="entry name" value="Aldehyde_DH_Superfamily"/>
</dbReference>
<dbReference type="PROSITE" id="PS00070">
    <property type="entry name" value="ALDEHYDE_DEHYDR_CYS"/>
    <property type="match status" value="1"/>
</dbReference>
<keyword evidence="1 3" id="KW-0560">Oxidoreductase</keyword>
<dbReference type="OrthoDB" id="3802174at2"/>
<dbReference type="InterPro" id="IPR016162">
    <property type="entry name" value="Ald_DH_N"/>
</dbReference>
<feature type="active site" evidence="2">
    <location>
        <position position="252"/>
    </location>
</feature>
<evidence type="ECO:0000256" key="1">
    <source>
        <dbReference type="ARBA" id="ARBA00023002"/>
    </source>
</evidence>
<dbReference type="InterPro" id="IPR016160">
    <property type="entry name" value="Ald_DH_CS_CYS"/>
</dbReference>
<reference evidence="5 6" key="1">
    <citation type="submission" date="2018-03" db="EMBL/GenBank/DDBJ databases">
        <title>Genomic Encyclopedia of Archaeal and Bacterial Type Strains, Phase II (KMG-II): from individual species to whole genera.</title>
        <authorList>
            <person name="Goeker M."/>
        </authorList>
    </citation>
    <scope>NUCLEOTIDE SEQUENCE [LARGE SCALE GENOMIC DNA]</scope>
    <source>
        <strain evidence="5 6">DSM 45312</strain>
    </source>
</reference>
<sequence>MTAIPVRNGVRINGGPADPEVPWRSTVLDPATGAACADLVGGAEPEARRALDAAAAALDGWSAAPAAHRAAALRGIAADLRAEPACGEIAALITRETGKRIAEARAEVGLSAAFFDWFADAAGVRAGASLSVVPGLRHEVAERALGVVAVLTPWNFPVSIPARKIAPAVAAGCTVLFKPSEVAPGSALRLAEIVEAHVPPGVIGTVIGAPEAVADTWLADPRVRGLTFTGSTRVGRILAAAAAPRFVRCVLELGGNAPFVVLDGADLDRAVEILMVAKYRNNGQSCIAANQVWVPSDVLEDFAQRFADASAGLVLGDPMDERTTLGPLALPSDGARVAALVDEAGGAVQRGAMPLPAEGHFARPAVCVRPDPGSRLVTEEVFGPAVSVRGYGALGEVVGAVRDGRYGLGGYVVGEPVRAAEVARTLDVGIVGVNTGTPNHPRVPFAGLKDSGVGVEGGYGGLEEFLTGQTVAVGDR</sequence>
<dbReference type="InterPro" id="IPR015590">
    <property type="entry name" value="Aldehyde_DH_dom"/>
</dbReference>
<dbReference type="FunFam" id="3.40.605.10:FF:000063">
    <property type="entry name" value="Succinate-semialdehyde dehydrogenase, mitochondrial"/>
    <property type="match status" value="1"/>
</dbReference>
<keyword evidence="6" id="KW-1185">Reference proteome</keyword>
<evidence type="ECO:0000259" key="4">
    <source>
        <dbReference type="Pfam" id="PF00171"/>
    </source>
</evidence>
<dbReference type="GO" id="GO:0004777">
    <property type="term" value="F:succinate-semialdehyde dehydrogenase (NAD+) activity"/>
    <property type="evidence" value="ECO:0007669"/>
    <property type="project" value="TreeGrafter"/>
</dbReference>
<dbReference type="Pfam" id="PF00171">
    <property type="entry name" value="Aldedh"/>
    <property type="match status" value="1"/>
</dbReference>
<dbReference type="AlphaFoldDB" id="A0A2P8DF94"/>
<comment type="similarity">
    <text evidence="3">Belongs to the aldehyde dehydrogenase family.</text>
</comment>
<evidence type="ECO:0000313" key="5">
    <source>
        <dbReference type="EMBL" id="PSK95885.1"/>
    </source>
</evidence>
<dbReference type="InterPro" id="IPR016163">
    <property type="entry name" value="Ald_DH_C"/>
</dbReference>
<dbReference type="GO" id="GO:0009450">
    <property type="term" value="P:gamma-aminobutyric acid catabolic process"/>
    <property type="evidence" value="ECO:0007669"/>
    <property type="project" value="TreeGrafter"/>
</dbReference>
<dbReference type="PROSITE" id="PS00687">
    <property type="entry name" value="ALDEHYDE_DEHYDR_GLU"/>
    <property type="match status" value="1"/>
</dbReference>
<dbReference type="Proteomes" id="UP000240542">
    <property type="component" value="Unassembled WGS sequence"/>
</dbReference>
<evidence type="ECO:0000313" key="6">
    <source>
        <dbReference type="Proteomes" id="UP000240542"/>
    </source>
</evidence>
<name>A0A2P8DF94_9ACTN</name>
<dbReference type="Gene3D" id="3.40.309.10">
    <property type="entry name" value="Aldehyde Dehydrogenase, Chain A, domain 2"/>
    <property type="match status" value="1"/>
</dbReference>
<dbReference type="PANTHER" id="PTHR43353">
    <property type="entry name" value="SUCCINATE-SEMIALDEHYDE DEHYDROGENASE, MITOCHONDRIAL"/>
    <property type="match status" value="1"/>
</dbReference>